<feature type="compositionally biased region" description="Basic and acidic residues" evidence="1">
    <location>
        <begin position="1"/>
        <end position="10"/>
    </location>
</feature>
<dbReference type="EMBL" id="OY731407">
    <property type="protein sequence ID" value="CAJ1977430.1"/>
    <property type="molecule type" value="Genomic_DNA"/>
</dbReference>
<organism evidence="2 3">
    <name type="scientific">Sphenostylis stenocarpa</name>
    <dbReference type="NCBI Taxonomy" id="92480"/>
    <lineage>
        <taxon>Eukaryota</taxon>
        <taxon>Viridiplantae</taxon>
        <taxon>Streptophyta</taxon>
        <taxon>Embryophyta</taxon>
        <taxon>Tracheophyta</taxon>
        <taxon>Spermatophyta</taxon>
        <taxon>Magnoliopsida</taxon>
        <taxon>eudicotyledons</taxon>
        <taxon>Gunneridae</taxon>
        <taxon>Pentapetalae</taxon>
        <taxon>rosids</taxon>
        <taxon>fabids</taxon>
        <taxon>Fabales</taxon>
        <taxon>Fabaceae</taxon>
        <taxon>Papilionoideae</taxon>
        <taxon>50 kb inversion clade</taxon>
        <taxon>NPAAA clade</taxon>
        <taxon>indigoferoid/millettioid clade</taxon>
        <taxon>Phaseoleae</taxon>
        <taxon>Sphenostylis</taxon>
    </lineage>
</organism>
<dbReference type="Gramene" id="rna-AYBTSS11_LOCUS29595">
    <property type="protein sequence ID" value="CAJ1977430.1"/>
    <property type="gene ID" value="gene-AYBTSS11_LOCUS29595"/>
</dbReference>
<sequence length="65" mass="7165">MKVKTTRERDIGDEEAPSVQDVTVTTECSSRIVGSEAHHLNVVHADILIDLKGELSNQRFSDASK</sequence>
<name>A0AA86W2P8_9FABA</name>
<proteinExistence type="predicted"/>
<keyword evidence="3" id="KW-1185">Reference proteome</keyword>
<gene>
    <name evidence="2" type="ORF">AYBTSS11_LOCUS29595</name>
</gene>
<dbReference type="AlphaFoldDB" id="A0AA86W2P8"/>
<protein>
    <submittedName>
        <fullName evidence="2">Uncharacterized protein</fullName>
    </submittedName>
</protein>
<evidence type="ECO:0000313" key="2">
    <source>
        <dbReference type="EMBL" id="CAJ1977430.1"/>
    </source>
</evidence>
<feature type="region of interest" description="Disordered" evidence="1">
    <location>
        <begin position="1"/>
        <end position="22"/>
    </location>
</feature>
<evidence type="ECO:0000313" key="3">
    <source>
        <dbReference type="Proteomes" id="UP001189624"/>
    </source>
</evidence>
<reference evidence="2" key="1">
    <citation type="submission" date="2023-10" db="EMBL/GenBank/DDBJ databases">
        <authorList>
            <person name="Domelevo Entfellner J.-B."/>
        </authorList>
    </citation>
    <scope>NUCLEOTIDE SEQUENCE</scope>
</reference>
<evidence type="ECO:0000256" key="1">
    <source>
        <dbReference type="SAM" id="MobiDB-lite"/>
    </source>
</evidence>
<accession>A0AA86W2P8</accession>
<dbReference type="Proteomes" id="UP001189624">
    <property type="component" value="Chromosome 10"/>
</dbReference>